<dbReference type="GO" id="GO:0005634">
    <property type="term" value="C:nucleus"/>
    <property type="evidence" value="ECO:0007669"/>
    <property type="project" value="TreeGrafter"/>
</dbReference>
<organism evidence="2 3">
    <name type="scientific">Xylaria arbuscula</name>
    <dbReference type="NCBI Taxonomy" id="114810"/>
    <lineage>
        <taxon>Eukaryota</taxon>
        <taxon>Fungi</taxon>
        <taxon>Dikarya</taxon>
        <taxon>Ascomycota</taxon>
        <taxon>Pezizomycotina</taxon>
        <taxon>Sordariomycetes</taxon>
        <taxon>Xylariomycetidae</taxon>
        <taxon>Xylariales</taxon>
        <taxon>Xylariaceae</taxon>
        <taxon>Xylaria</taxon>
    </lineage>
</organism>
<evidence type="ECO:0000313" key="2">
    <source>
        <dbReference type="EMBL" id="KAJ3561605.1"/>
    </source>
</evidence>
<feature type="domain" description="Gfd2/YDR514C-like C-terminal" evidence="1">
    <location>
        <begin position="43"/>
        <end position="208"/>
    </location>
</feature>
<comment type="caution">
    <text evidence="2">The sequence shown here is derived from an EMBL/GenBank/DDBJ whole genome shotgun (WGS) entry which is preliminary data.</text>
</comment>
<dbReference type="InterPro" id="IPR040151">
    <property type="entry name" value="Gfd2/YDR514C-like"/>
</dbReference>
<dbReference type="GO" id="GO:0003676">
    <property type="term" value="F:nucleic acid binding"/>
    <property type="evidence" value="ECO:0007669"/>
    <property type="project" value="InterPro"/>
</dbReference>
<accession>A0A9W8N828</accession>
<gene>
    <name evidence="2" type="ORF">NPX13_g8880</name>
</gene>
<dbReference type="EMBL" id="JANPWZ010002041">
    <property type="protein sequence ID" value="KAJ3561605.1"/>
    <property type="molecule type" value="Genomic_DNA"/>
</dbReference>
<proteinExistence type="predicted"/>
<dbReference type="InterPro" id="IPR048519">
    <property type="entry name" value="Gfd2/YDR514C-like_C"/>
</dbReference>
<dbReference type="AlphaFoldDB" id="A0A9W8N828"/>
<evidence type="ECO:0000259" key="1">
    <source>
        <dbReference type="Pfam" id="PF21762"/>
    </source>
</evidence>
<dbReference type="PANTHER" id="PTHR28083:SF1">
    <property type="entry name" value="GOOD FOR FULL DBP5 ACTIVITY PROTEIN 2"/>
    <property type="match status" value="1"/>
</dbReference>
<dbReference type="PANTHER" id="PTHR28083">
    <property type="entry name" value="GOOD FOR FULL DBP5 ACTIVITY PROTEIN 2"/>
    <property type="match status" value="1"/>
</dbReference>
<dbReference type="Gene3D" id="3.30.420.10">
    <property type="entry name" value="Ribonuclease H-like superfamily/Ribonuclease H"/>
    <property type="match status" value="1"/>
</dbReference>
<dbReference type="VEuPathDB" id="FungiDB:F4678DRAFT_482221"/>
<reference evidence="2" key="1">
    <citation type="submission" date="2022-07" db="EMBL/GenBank/DDBJ databases">
        <title>Genome Sequence of Xylaria arbuscula.</title>
        <authorList>
            <person name="Buettner E."/>
        </authorList>
    </citation>
    <scope>NUCLEOTIDE SEQUENCE</scope>
    <source>
        <strain evidence="2">VT107</strain>
    </source>
</reference>
<dbReference type="Proteomes" id="UP001148614">
    <property type="component" value="Unassembled WGS sequence"/>
</dbReference>
<dbReference type="InterPro" id="IPR036397">
    <property type="entry name" value="RNaseH_sf"/>
</dbReference>
<evidence type="ECO:0000313" key="3">
    <source>
        <dbReference type="Proteomes" id="UP001148614"/>
    </source>
</evidence>
<keyword evidence="3" id="KW-1185">Reference proteome</keyword>
<protein>
    <recommendedName>
        <fullName evidence="1">Gfd2/YDR514C-like C-terminal domain-containing protein</fullName>
    </recommendedName>
</protein>
<dbReference type="SUPFAM" id="SSF53098">
    <property type="entry name" value="Ribonuclease H-like"/>
    <property type="match status" value="1"/>
</dbReference>
<dbReference type="InterPro" id="IPR012337">
    <property type="entry name" value="RNaseH-like_sf"/>
</dbReference>
<sequence length="213" mass="24034">MAINAQLNKSRQTIPRCGLQILREALGLSKSTHPSIWTDSFLMAIDFENNDNIRSGFARGKECQVGVATLDTRDLQKGYLSLAKDIKTLNYISGSKQYIKKVSEKCLFAETLVVKPANFLKTIQQIIPQDQNRRVIIISHGAQNELTLLQALGYKFSKNMYVFDTFLVAKEAFGYGYSLSELLRRVRCPYDNLHNAGNDAYFTLRASLILALD</sequence>
<name>A0A9W8N828_9PEZI</name>
<dbReference type="Pfam" id="PF21762">
    <property type="entry name" value="DEDDh_C"/>
    <property type="match status" value="1"/>
</dbReference>